<dbReference type="InterPro" id="IPR036812">
    <property type="entry name" value="NAD(P)_OxRdtase_dom_sf"/>
</dbReference>
<dbReference type="FunFam" id="3.20.20.100:FF:000002">
    <property type="entry name" value="2,5-diketo-D-gluconic acid reductase A"/>
    <property type="match status" value="1"/>
</dbReference>
<dbReference type="AlphaFoldDB" id="A0A448YF44"/>
<dbReference type="PRINTS" id="PR00069">
    <property type="entry name" value="ALDKETRDTASE"/>
</dbReference>
<evidence type="ECO:0000256" key="1">
    <source>
        <dbReference type="ARBA" id="ARBA00007905"/>
    </source>
</evidence>
<evidence type="ECO:0000256" key="11">
    <source>
        <dbReference type="PIRSR" id="PIRSR000097-3"/>
    </source>
</evidence>
<name>A0A448YF44_BRENA</name>
<dbReference type="GO" id="GO:0016652">
    <property type="term" value="F:oxidoreductase activity, acting on NAD(P)H as acceptor"/>
    <property type="evidence" value="ECO:0007669"/>
    <property type="project" value="InterPro"/>
</dbReference>
<dbReference type="InterPro" id="IPR018170">
    <property type="entry name" value="Aldo/ket_reductase_CS"/>
</dbReference>
<feature type="domain" description="NADP-dependent oxidoreductase" evidence="12">
    <location>
        <begin position="41"/>
        <end position="299"/>
    </location>
</feature>
<dbReference type="STRING" id="13370.A0A448YF44"/>
<dbReference type="GO" id="GO:0047011">
    <property type="term" value="F:2-dehydropantolactone reductase (A-specific) activity"/>
    <property type="evidence" value="ECO:0007669"/>
    <property type="project" value="UniProtKB-ARBA"/>
</dbReference>
<evidence type="ECO:0000256" key="6">
    <source>
        <dbReference type="ARBA" id="ARBA00066965"/>
    </source>
</evidence>
<dbReference type="InterPro" id="IPR044494">
    <property type="entry name" value="AKR3C2/3"/>
</dbReference>
<evidence type="ECO:0000313" key="14">
    <source>
        <dbReference type="Proteomes" id="UP000290900"/>
    </source>
</evidence>
<dbReference type="PIRSF" id="PIRSF000097">
    <property type="entry name" value="AKR"/>
    <property type="match status" value="1"/>
</dbReference>
<evidence type="ECO:0000256" key="2">
    <source>
        <dbReference type="ARBA" id="ARBA00022857"/>
    </source>
</evidence>
<dbReference type="InParanoid" id="A0A448YF44"/>
<dbReference type="Pfam" id="PF00248">
    <property type="entry name" value="Aldo_ket_red"/>
    <property type="match status" value="1"/>
</dbReference>
<dbReference type="InterPro" id="IPR020471">
    <property type="entry name" value="AKR"/>
</dbReference>
<evidence type="ECO:0000256" key="7">
    <source>
        <dbReference type="ARBA" id="ARBA00079693"/>
    </source>
</evidence>
<comment type="catalytic activity">
    <reaction evidence="5">
        <text>isatin + NADPH + H(+) = 3-hydroxyindolin-2-one + NADP(+)</text>
        <dbReference type="Rhea" id="RHEA:68608"/>
        <dbReference type="ChEBI" id="CHEBI:15378"/>
        <dbReference type="ChEBI" id="CHEBI:27539"/>
        <dbReference type="ChEBI" id="CHEBI:28536"/>
        <dbReference type="ChEBI" id="CHEBI:57783"/>
        <dbReference type="ChEBI" id="CHEBI:58349"/>
    </reaction>
</comment>
<evidence type="ECO:0000256" key="5">
    <source>
        <dbReference type="ARBA" id="ARBA00051098"/>
    </source>
</evidence>
<evidence type="ECO:0000256" key="8">
    <source>
        <dbReference type="ARBA" id="ARBA00081322"/>
    </source>
</evidence>
<organism evidence="13 14">
    <name type="scientific">Brettanomyces naardenensis</name>
    <name type="common">Yeast</name>
    <dbReference type="NCBI Taxonomy" id="13370"/>
    <lineage>
        <taxon>Eukaryota</taxon>
        <taxon>Fungi</taxon>
        <taxon>Dikarya</taxon>
        <taxon>Ascomycota</taxon>
        <taxon>Saccharomycotina</taxon>
        <taxon>Pichiomycetes</taxon>
        <taxon>Pichiales</taxon>
        <taxon>Pichiaceae</taxon>
        <taxon>Brettanomyces</taxon>
    </lineage>
</organism>
<dbReference type="EC" id="1.1.1.358" evidence="6"/>
<dbReference type="PROSITE" id="PS00062">
    <property type="entry name" value="ALDOKETO_REDUCTASE_2"/>
    <property type="match status" value="1"/>
</dbReference>
<evidence type="ECO:0000259" key="12">
    <source>
        <dbReference type="Pfam" id="PF00248"/>
    </source>
</evidence>
<dbReference type="Gene3D" id="3.20.20.100">
    <property type="entry name" value="NADP-dependent oxidoreductase domain"/>
    <property type="match status" value="1"/>
</dbReference>
<dbReference type="EMBL" id="CAACVR010000001">
    <property type="protein sequence ID" value="VEU19509.1"/>
    <property type="molecule type" value="Genomic_DNA"/>
</dbReference>
<accession>A0A448YF44</accession>
<dbReference type="SUPFAM" id="SSF51430">
    <property type="entry name" value="NAD(P)-linked oxidoreductase"/>
    <property type="match status" value="1"/>
</dbReference>
<dbReference type="GO" id="GO:0042180">
    <property type="term" value="P:ketone metabolic process"/>
    <property type="evidence" value="ECO:0007669"/>
    <property type="project" value="UniProtKB-ARBA"/>
</dbReference>
<keyword evidence="3" id="KW-0560">Oxidoreductase</keyword>
<evidence type="ECO:0000256" key="3">
    <source>
        <dbReference type="ARBA" id="ARBA00023002"/>
    </source>
</evidence>
<gene>
    <name evidence="13" type="ORF">BRENAR_LOCUS246</name>
</gene>
<dbReference type="PANTHER" id="PTHR43827">
    <property type="entry name" value="2,5-DIKETO-D-GLUCONIC ACID REDUCTASE"/>
    <property type="match status" value="1"/>
</dbReference>
<dbReference type="PANTHER" id="PTHR43827:SF3">
    <property type="entry name" value="NADP-DEPENDENT OXIDOREDUCTASE DOMAIN-CONTAINING PROTEIN"/>
    <property type="match status" value="1"/>
</dbReference>
<evidence type="ECO:0000256" key="4">
    <source>
        <dbReference type="ARBA" id="ARBA00050878"/>
    </source>
</evidence>
<feature type="site" description="Lowers pKa of active site Tyr" evidence="11">
    <location>
        <position position="94"/>
    </location>
</feature>
<dbReference type="Proteomes" id="UP000290900">
    <property type="component" value="Unassembled WGS sequence"/>
</dbReference>
<dbReference type="CDD" id="cd19120">
    <property type="entry name" value="AKR_AKR3C2-3"/>
    <property type="match status" value="1"/>
</dbReference>
<evidence type="ECO:0000313" key="13">
    <source>
        <dbReference type="EMBL" id="VEU19509.1"/>
    </source>
</evidence>
<keyword evidence="2" id="KW-0521">NADP</keyword>
<protein>
    <recommendedName>
        <fullName evidence="7">2-dehydropantolactone reductase</fullName>
        <ecNumber evidence="6">1.1.1.358</ecNumber>
    </recommendedName>
    <alternativeName>
        <fullName evidence="7">2-dehydropantolactone reductase</fullName>
    </alternativeName>
    <alternativeName>
        <fullName evidence="8">Ketopantoyl-lactone reductase</fullName>
    </alternativeName>
</protein>
<proteinExistence type="inferred from homology"/>
<evidence type="ECO:0000256" key="10">
    <source>
        <dbReference type="PIRSR" id="PIRSR000097-2"/>
    </source>
</evidence>
<dbReference type="OrthoDB" id="416253at2759"/>
<dbReference type="InterPro" id="IPR023210">
    <property type="entry name" value="NADP_OxRdtase_dom"/>
</dbReference>
<feature type="binding site" evidence="10">
    <location>
        <position position="136"/>
    </location>
    <ligand>
        <name>substrate</name>
    </ligand>
</feature>
<evidence type="ECO:0000256" key="9">
    <source>
        <dbReference type="PIRSR" id="PIRSR000097-1"/>
    </source>
</evidence>
<comment type="catalytic activity">
    <reaction evidence="4">
        <text>(R)-pantolactone + NADP(+) = 2-dehydropantolactone + NADPH + H(+)</text>
        <dbReference type="Rhea" id="RHEA:18981"/>
        <dbReference type="ChEBI" id="CHEBI:15378"/>
        <dbReference type="ChEBI" id="CHEBI:16719"/>
        <dbReference type="ChEBI" id="CHEBI:18395"/>
        <dbReference type="ChEBI" id="CHEBI:57783"/>
        <dbReference type="ChEBI" id="CHEBI:58349"/>
        <dbReference type="EC" id="1.1.1.358"/>
    </reaction>
</comment>
<comment type="similarity">
    <text evidence="1">Belongs to the aldo/keto reductase family.</text>
</comment>
<reference evidence="13 14" key="1">
    <citation type="submission" date="2018-12" db="EMBL/GenBank/DDBJ databases">
        <authorList>
            <person name="Tiukova I."/>
            <person name="Dainat J."/>
        </authorList>
    </citation>
    <scope>NUCLEOTIDE SEQUENCE [LARGE SCALE GENOMIC DNA]</scope>
</reference>
<feature type="active site" description="Proton donor" evidence="9">
    <location>
        <position position="69"/>
    </location>
</feature>
<sequence>MAPIKIPTFTLARTGDKIPAVGFGSGTKHRIRKQSTPGLGMQVRDDEITNVIVSAIDSGFSHLDTAESYLTRIEVGDAVEKSGIDRSKLWITDKWDQGWVLGGQTYPSHSPSGPYESLKEGLKLLKTDHVELFLIHGPFFTKETSNITIEEAWKQMEQLVDEKLTRNIGVSNFDIEWLEKILKVCKYKPQVNQIEYHLYLQQEPVVEFCRKHEILIEGYSPLTPIRPEKFSKDVNPLKPVVEELSKKYNVDPSLLLLRWVYQSGVLPITTSSNPERQRNTFKFFDFKIDPEDFDRLKSVGQSVHFRGNLAEQLEKNKN</sequence>
<keyword evidence="14" id="KW-1185">Reference proteome</keyword>